<reference evidence="1 2" key="1">
    <citation type="submission" date="2016-10" db="EMBL/GenBank/DDBJ databases">
        <authorList>
            <person name="de Groot N.N."/>
        </authorList>
    </citation>
    <scope>NUCLEOTIDE SEQUENCE [LARGE SCALE GENOMIC DNA]</scope>
    <source>
        <strain evidence="1 2">LMG 23650</strain>
    </source>
</reference>
<evidence type="ECO:0000313" key="2">
    <source>
        <dbReference type="Proteomes" id="UP000199548"/>
    </source>
</evidence>
<dbReference type="AlphaFoldDB" id="A0A1I3S9V4"/>
<dbReference type="EMBL" id="FOQU01000008">
    <property type="protein sequence ID" value="SFJ55485.1"/>
    <property type="molecule type" value="Genomic_DNA"/>
</dbReference>
<dbReference type="RefSeq" id="WP_091017107.1">
    <property type="nucleotide sequence ID" value="NZ_CP041745.1"/>
</dbReference>
<dbReference type="Proteomes" id="UP000199548">
    <property type="component" value="Unassembled WGS sequence"/>
</dbReference>
<dbReference type="NCBIfam" id="TIGR04255">
    <property type="entry name" value="sporadTIGR04255"/>
    <property type="match status" value="1"/>
</dbReference>
<protein>
    <submittedName>
        <fullName evidence="1">TIGR04255 family protein</fullName>
    </submittedName>
</protein>
<name>A0A1I3S9V4_9BURK</name>
<gene>
    <name evidence="1" type="ORF">SAMN05192543_108102</name>
</gene>
<sequence>MKFENAPLIELVAELRWGAPAVVPLSAIASPPFATAHANLNTELDTFVDQFGRNIAGAGYVLTERLLPLGVSYIPFQPSHRFRRADASEGTSLFSLGVGIFSANITPPYKTWESFRPIVKLGVEALLKSRSEDATKLPFVTVSLRYLNAFHSNLTRGQSAMEFMETLGIRFSLPESLQARVDKSRAIKPMLLLSVPISGNRVMNMNVGDAVLNGQSAVLMDNVVASKEPVDPTVDAVMAEFDAAREVIHDVFVQSTKPIVDLLAPTKDTE</sequence>
<organism evidence="1 2">
    <name type="scientific">Paraburkholderia megapolitana</name>
    <dbReference type="NCBI Taxonomy" id="420953"/>
    <lineage>
        <taxon>Bacteria</taxon>
        <taxon>Pseudomonadati</taxon>
        <taxon>Pseudomonadota</taxon>
        <taxon>Betaproteobacteria</taxon>
        <taxon>Burkholderiales</taxon>
        <taxon>Burkholderiaceae</taxon>
        <taxon>Paraburkholderia</taxon>
    </lineage>
</organism>
<accession>A0A1I3S9V4</accession>
<evidence type="ECO:0000313" key="1">
    <source>
        <dbReference type="EMBL" id="SFJ55485.1"/>
    </source>
</evidence>
<dbReference type="OrthoDB" id="148859at2"/>
<keyword evidence="2" id="KW-1185">Reference proteome</keyword>
<proteinExistence type="predicted"/>
<dbReference type="InterPro" id="IPR026349">
    <property type="entry name" value="CHP04255"/>
</dbReference>